<feature type="transmembrane region" description="Helical" evidence="2">
    <location>
        <begin position="21"/>
        <end position="44"/>
    </location>
</feature>
<dbReference type="EMBL" id="CP019384">
    <property type="protein sequence ID" value="QAT17456.1"/>
    <property type="molecule type" value="Genomic_DNA"/>
</dbReference>
<gene>
    <name evidence="3" type="ORF">BU251_06880</name>
</gene>
<reference evidence="3 4" key="1">
    <citation type="submission" date="2017-01" db="EMBL/GenBank/DDBJ databases">
        <title>First insights into the biology of 'candidatus Vampirococcus archaeovorus'.</title>
        <authorList>
            <person name="Kizina J."/>
            <person name="Jordan S."/>
            <person name="Stueber K."/>
            <person name="Reinhardt R."/>
            <person name="Harder J."/>
        </authorList>
    </citation>
    <scope>NUCLEOTIDE SEQUENCE [LARGE SCALE GENOMIC DNA]</scope>
    <source>
        <strain evidence="3 4">LiM</strain>
    </source>
</reference>
<organism evidence="3 4">
    <name type="scientific">Velamenicoccus archaeovorus</name>
    <dbReference type="NCBI Taxonomy" id="1930593"/>
    <lineage>
        <taxon>Bacteria</taxon>
        <taxon>Pseudomonadati</taxon>
        <taxon>Candidatus Omnitrophota</taxon>
        <taxon>Candidatus Velamenicoccus</taxon>
    </lineage>
</organism>
<name>A0A410P5J3_VELA1</name>
<evidence type="ECO:0000256" key="2">
    <source>
        <dbReference type="SAM" id="Phobius"/>
    </source>
</evidence>
<dbReference type="PRINTS" id="PR00813">
    <property type="entry name" value="BCTERIALGSPG"/>
</dbReference>
<dbReference type="Pfam" id="PF07963">
    <property type="entry name" value="N_methyl"/>
    <property type="match status" value="1"/>
</dbReference>
<dbReference type="KEGG" id="vai:BU251_06880"/>
<proteinExistence type="predicted"/>
<dbReference type="GO" id="GO:0015628">
    <property type="term" value="P:protein secretion by the type II secretion system"/>
    <property type="evidence" value="ECO:0007669"/>
    <property type="project" value="InterPro"/>
</dbReference>
<dbReference type="AlphaFoldDB" id="A0A410P5J3"/>
<protein>
    <submittedName>
        <fullName evidence="3">Type IV pilin PilA</fullName>
    </submittedName>
</protein>
<evidence type="ECO:0000313" key="3">
    <source>
        <dbReference type="EMBL" id="QAT17456.1"/>
    </source>
</evidence>
<dbReference type="SUPFAM" id="SSF54523">
    <property type="entry name" value="Pili subunits"/>
    <property type="match status" value="1"/>
</dbReference>
<dbReference type="InterPro" id="IPR045584">
    <property type="entry name" value="Pilin-like"/>
</dbReference>
<dbReference type="InterPro" id="IPR000983">
    <property type="entry name" value="Bac_GSPG_pilin"/>
</dbReference>
<dbReference type="InterPro" id="IPR012902">
    <property type="entry name" value="N_methyl_site"/>
</dbReference>
<accession>A0A410P5J3</accession>
<dbReference type="Proteomes" id="UP000287243">
    <property type="component" value="Chromosome"/>
</dbReference>
<evidence type="ECO:0000313" key="4">
    <source>
        <dbReference type="Proteomes" id="UP000287243"/>
    </source>
</evidence>
<keyword evidence="4" id="KW-1185">Reference proteome</keyword>
<evidence type="ECO:0000256" key="1">
    <source>
        <dbReference type="ARBA" id="ARBA00022481"/>
    </source>
</evidence>
<keyword evidence="2" id="KW-1133">Transmembrane helix</keyword>
<dbReference type="GO" id="GO:0015627">
    <property type="term" value="C:type II protein secretion system complex"/>
    <property type="evidence" value="ECO:0007669"/>
    <property type="project" value="InterPro"/>
</dbReference>
<sequence length="159" mass="16643">MPEFLGRRKSFIPGAPPQRSRVGFTLVEIMVVIAVIIVIASIGVPGILRQRVNANEAAAVAALKTLSAASVTYRAIHTSYPSNLSDLYDPAGAQYIDSTLASGTKQGYNFTLSGDADGFNATAIPAKPNITGTRYFLIDLDGVIRSSASGPADESSPAI</sequence>
<keyword evidence="2" id="KW-0812">Transmembrane</keyword>
<keyword evidence="2" id="KW-0472">Membrane</keyword>
<keyword evidence="1" id="KW-0488">Methylation</keyword>
<dbReference type="Gene3D" id="3.30.700.10">
    <property type="entry name" value="Glycoprotein, Type 4 Pilin"/>
    <property type="match status" value="1"/>
</dbReference>